<sequence>MFEGSMLQPERSKYWWVELVVGIGWLIIGWLVLRANVTSLATVGLLLGVLFIVAGLNEIFVATMVSGGWKVLHWAIAVILLLGGLWALIRPVNTFFALVSVLGLVLFLEGAFEIVRGVASRGDNPYWWLGLVVGVLLILLALWVSGSDRIFNLQARAFLVLFWVGLMALIRGVTAIVLAFVIRRGDRSLAPA</sequence>
<dbReference type="RefSeq" id="WP_084698883.1">
    <property type="nucleotide sequence ID" value="NZ_JBIAZU010000001.1"/>
</dbReference>
<feature type="transmembrane region" description="Helical" evidence="1">
    <location>
        <begin position="95"/>
        <end position="114"/>
    </location>
</feature>
<evidence type="ECO:0000313" key="3">
    <source>
        <dbReference type="Proteomes" id="UP001602245"/>
    </source>
</evidence>
<proteinExistence type="predicted"/>
<dbReference type="InterPro" id="IPR052712">
    <property type="entry name" value="Acid_resist_chaperone_HdeD"/>
</dbReference>
<organism evidence="2 3">
    <name type="scientific">Paractinoplanes globisporus</name>
    <dbReference type="NCBI Taxonomy" id="113565"/>
    <lineage>
        <taxon>Bacteria</taxon>
        <taxon>Bacillati</taxon>
        <taxon>Actinomycetota</taxon>
        <taxon>Actinomycetes</taxon>
        <taxon>Micromonosporales</taxon>
        <taxon>Micromonosporaceae</taxon>
        <taxon>Paractinoplanes</taxon>
    </lineage>
</organism>
<dbReference type="EMBL" id="JBIAZU010000001">
    <property type="protein sequence ID" value="MFF5289110.1"/>
    <property type="molecule type" value="Genomic_DNA"/>
</dbReference>
<dbReference type="Proteomes" id="UP001602245">
    <property type="component" value="Unassembled WGS sequence"/>
</dbReference>
<name>A0ABW6W9V5_9ACTN</name>
<dbReference type="Pfam" id="PF03729">
    <property type="entry name" value="DUF308"/>
    <property type="match status" value="2"/>
</dbReference>
<keyword evidence="1" id="KW-0812">Transmembrane</keyword>
<feature type="transmembrane region" description="Helical" evidence="1">
    <location>
        <begin position="14"/>
        <end position="33"/>
    </location>
</feature>
<comment type="caution">
    <text evidence="2">The sequence shown here is derived from an EMBL/GenBank/DDBJ whole genome shotgun (WGS) entry which is preliminary data.</text>
</comment>
<keyword evidence="1" id="KW-1133">Transmembrane helix</keyword>
<keyword evidence="1" id="KW-0472">Membrane</keyword>
<feature type="transmembrane region" description="Helical" evidence="1">
    <location>
        <begin position="71"/>
        <end position="89"/>
    </location>
</feature>
<evidence type="ECO:0000313" key="2">
    <source>
        <dbReference type="EMBL" id="MFF5289110.1"/>
    </source>
</evidence>
<feature type="transmembrane region" description="Helical" evidence="1">
    <location>
        <begin position="126"/>
        <end position="145"/>
    </location>
</feature>
<dbReference type="InterPro" id="IPR005325">
    <property type="entry name" value="DUF308_memb"/>
</dbReference>
<protein>
    <submittedName>
        <fullName evidence="2">HdeD family acid-resistance protein</fullName>
    </submittedName>
</protein>
<reference evidence="2 3" key="1">
    <citation type="submission" date="2024-10" db="EMBL/GenBank/DDBJ databases">
        <title>The Natural Products Discovery Center: Release of the First 8490 Sequenced Strains for Exploring Actinobacteria Biosynthetic Diversity.</title>
        <authorList>
            <person name="Kalkreuter E."/>
            <person name="Kautsar S.A."/>
            <person name="Yang D."/>
            <person name="Bader C.D."/>
            <person name="Teijaro C.N."/>
            <person name="Fluegel L."/>
            <person name="Davis C.M."/>
            <person name="Simpson J.R."/>
            <person name="Lauterbach L."/>
            <person name="Steele A.D."/>
            <person name="Gui C."/>
            <person name="Meng S."/>
            <person name="Li G."/>
            <person name="Viehrig K."/>
            <person name="Ye F."/>
            <person name="Su P."/>
            <person name="Kiefer A.F."/>
            <person name="Nichols A."/>
            <person name="Cepeda A.J."/>
            <person name="Yan W."/>
            <person name="Fan B."/>
            <person name="Jiang Y."/>
            <person name="Adhikari A."/>
            <person name="Zheng C.-J."/>
            <person name="Schuster L."/>
            <person name="Cowan T.M."/>
            <person name="Smanski M.J."/>
            <person name="Chevrette M.G."/>
            <person name="De Carvalho L.P.S."/>
            <person name="Shen B."/>
        </authorList>
    </citation>
    <scope>NUCLEOTIDE SEQUENCE [LARGE SCALE GENOMIC DNA]</scope>
    <source>
        <strain evidence="2 3">NPDC000087</strain>
    </source>
</reference>
<keyword evidence="3" id="KW-1185">Reference proteome</keyword>
<accession>A0ABW6W9V5</accession>
<gene>
    <name evidence="2" type="ORF">ACFY35_06720</name>
</gene>
<feature type="transmembrane region" description="Helical" evidence="1">
    <location>
        <begin position="157"/>
        <end position="182"/>
    </location>
</feature>
<dbReference type="PANTHER" id="PTHR34989">
    <property type="entry name" value="PROTEIN HDED"/>
    <property type="match status" value="1"/>
</dbReference>
<dbReference type="PANTHER" id="PTHR34989:SF1">
    <property type="entry name" value="PROTEIN HDED"/>
    <property type="match status" value="1"/>
</dbReference>
<evidence type="ECO:0000256" key="1">
    <source>
        <dbReference type="SAM" id="Phobius"/>
    </source>
</evidence>
<feature type="transmembrane region" description="Helical" evidence="1">
    <location>
        <begin position="39"/>
        <end position="59"/>
    </location>
</feature>